<dbReference type="GO" id="GO:0016298">
    <property type="term" value="F:lipase activity"/>
    <property type="evidence" value="ECO:0000318"/>
    <property type="project" value="GO_Central"/>
</dbReference>
<keyword evidence="3" id="KW-1185">Reference proteome</keyword>
<dbReference type="OMA" id="FVIPENM"/>
<accession>D8SCH9</accession>
<dbReference type="STRING" id="88036.D8SCH9"/>
<dbReference type="KEGG" id="smo:SELMODRAFT_113971"/>
<evidence type="ECO:0000313" key="2">
    <source>
        <dbReference type="EMBL" id="EFJ17715.1"/>
    </source>
</evidence>
<dbReference type="PRINTS" id="PR00111">
    <property type="entry name" value="ABHYDROLASE"/>
</dbReference>
<dbReference type="Pfam" id="PF12146">
    <property type="entry name" value="Hydrolase_4"/>
    <property type="match status" value="1"/>
</dbReference>
<dbReference type="EMBL" id="GL377612">
    <property type="protein sequence ID" value="EFJ17715.1"/>
    <property type="molecule type" value="Genomic_DNA"/>
</dbReference>
<dbReference type="AlphaFoldDB" id="D8SCH9"/>
<dbReference type="InterPro" id="IPR029058">
    <property type="entry name" value="AB_hydrolase_fold"/>
</dbReference>
<dbReference type="SUPFAM" id="SSF53474">
    <property type="entry name" value="alpha/beta-Hydrolases"/>
    <property type="match status" value="1"/>
</dbReference>
<organism evidence="3">
    <name type="scientific">Selaginella moellendorffii</name>
    <name type="common">Spikemoss</name>
    <dbReference type="NCBI Taxonomy" id="88036"/>
    <lineage>
        <taxon>Eukaryota</taxon>
        <taxon>Viridiplantae</taxon>
        <taxon>Streptophyta</taxon>
        <taxon>Embryophyta</taxon>
        <taxon>Tracheophyta</taxon>
        <taxon>Lycopodiopsida</taxon>
        <taxon>Selaginellales</taxon>
        <taxon>Selaginellaceae</taxon>
        <taxon>Selaginella</taxon>
    </lineage>
</organism>
<dbReference type="PANTHER" id="PTHR11614">
    <property type="entry name" value="PHOSPHOLIPASE-RELATED"/>
    <property type="match status" value="1"/>
</dbReference>
<evidence type="ECO:0000259" key="1">
    <source>
        <dbReference type="Pfam" id="PF12146"/>
    </source>
</evidence>
<dbReference type="Gramene" id="EFJ17715">
    <property type="protein sequence ID" value="EFJ17715"/>
    <property type="gene ID" value="SELMODRAFT_113971"/>
</dbReference>
<dbReference type="InterPro" id="IPR000073">
    <property type="entry name" value="AB_hydrolase_1"/>
</dbReference>
<dbReference type="InterPro" id="IPR022742">
    <property type="entry name" value="Hydrolase_4"/>
</dbReference>
<dbReference type="OrthoDB" id="2498029at2759"/>
<dbReference type="Proteomes" id="UP000001514">
    <property type="component" value="Unassembled WGS sequence"/>
</dbReference>
<dbReference type="InParanoid" id="D8SCH9"/>
<dbReference type="HOGENOM" id="CLU_026209_0_2_1"/>
<proteinExistence type="predicted"/>
<dbReference type="InterPro" id="IPR051044">
    <property type="entry name" value="MAG_DAG_Lipase"/>
</dbReference>
<gene>
    <name evidence="2" type="ORF">SELMODRAFT_113971</name>
</gene>
<name>D8SCH9_SELML</name>
<reference evidence="2 3" key="1">
    <citation type="journal article" date="2011" name="Science">
        <title>The Selaginella genome identifies genetic changes associated with the evolution of vascular plants.</title>
        <authorList>
            <person name="Banks J.A."/>
            <person name="Nishiyama T."/>
            <person name="Hasebe M."/>
            <person name="Bowman J.L."/>
            <person name="Gribskov M."/>
            <person name="dePamphilis C."/>
            <person name="Albert V.A."/>
            <person name="Aono N."/>
            <person name="Aoyama T."/>
            <person name="Ambrose B.A."/>
            <person name="Ashton N.W."/>
            <person name="Axtell M.J."/>
            <person name="Barker E."/>
            <person name="Barker M.S."/>
            <person name="Bennetzen J.L."/>
            <person name="Bonawitz N.D."/>
            <person name="Chapple C."/>
            <person name="Cheng C."/>
            <person name="Correa L.G."/>
            <person name="Dacre M."/>
            <person name="DeBarry J."/>
            <person name="Dreyer I."/>
            <person name="Elias M."/>
            <person name="Engstrom E.M."/>
            <person name="Estelle M."/>
            <person name="Feng L."/>
            <person name="Finet C."/>
            <person name="Floyd S.K."/>
            <person name="Frommer W.B."/>
            <person name="Fujita T."/>
            <person name="Gramzow L."/>
            <person name="Gutensohn M."/>
            <person name="Harholt J."/>
            <person name="Hattori M."/>
            <person name="Heyl A."/>
            <person name="Hirai T."/>
            <person name="Hiwatashi Y."/>
            <person name="Ishikawa M."/>
            <person name="Iwata M."/>
            <person name="Karol K.G."/>
            <person name="Koehler B."/>
            <person name="Kolukisaoglu U."/>
            <person name="Kubo M."/>
            <person name="Kurata T."/>
            <person name="Lalonde S."/>
            <person name="Li K."/>
            <person name="Li Y."/>
            <person name="Litt A."/>
            <person name="Lyons E."/>
            <person name="Manning G."/>
            <person name="Maruyama T."/>
            <person name="Michael T.P."/>
            <person name="Mikami K."/>
            <person name="Miyazaki S."/>
            <person name="Morinaga S."/>
            <person name="Murata T."/>
            <person name="Mueller-Roeber B."/>
            <person name="Nelson D.R."/>
            <person name="Obara M."/>
            <person name="Oguri Y."/>
            <person name="Olmstead R.G."/>
            <person name="Onodera N."/>
            <person name="Petersen B.L."/>
            <person name="Pils B."/>
            <person name="Prigge M."/>
            <person name="Rensing S.A."/>
            <person name="Riano-Pachon D.M."/>
            <person name="Roberts A.W."/>
            <person name="Sato Y."/>
            <person name="Scheller H.V."/>
            <person name="Schulz B."/>
            <person name="Schulz C."/>
            <person name="Shakirov E.V."/>
            <person name="Shibagaki N."/>
            <person name="Shinohara N."/>
            <person name="Shippen D.E."/>
            <person name="Soerensen I."/>
            <person name="Sotooka R."/>
            <person name="Sugimoto N."/>
            <person name="Sugita M."/>
            <person name="Sumikawa N."/>
            <person name="Tanurdzic M."/>
            <person name="Theissen G."/>
            <person name="Ulvskov P."/>
            <person name="Wakazuki S."/>
            <person name="Weng J.K."/>
            <person name="Willats W.W."/>
            <person name="Wipf D."/>
            <person name="Wolf P.G."/>
            <person name="Yang L."/>
            <person name="Zimmer A.D."/>
            <person name="Zhu Q."/>
            <person name="Mitros T."/>
            <person name="Hellsten U."/>
            <person name="Loque D."/>
            <person name="Otillar R."/>
            <person name="Salamov A."/>
            <person name="Schmutz J."/>
            <person name="Shapiro H."/>
            <person name="Lindquist E."/>
            <person name="Lucas S."/>
            <person name="Rokhsar D."/>
            <person name="Grigoriev I.V."/>
        </authorList>
    </citation>
    <scope>NUCLEOTIDE SEQUENCE [LARGE SCALE GENOMIC DNA]</scope>
</reference>
<dbReference type="Gene3D" id="3.40.50.1820">
    <property type="entry name" value="alpha/beta hydrolase"/>
    <property type="match status" value="1"/>
</dbReference>
<protein>
    <recommendedName>
        <fullName evidence="1">Serine aminopeptidase S33 domain-containing protein</fullName>
    </recommendedName>
</protein>
<dbReference type="GO" id="GO:0016020">
    <property type="term" value="C:membrane"/>
    <property type="evidence" value="ECO:0000318"/>
    <property type="project" value="GO_Central"/>
</dbReference>
<dbReference type="eggNOG" id="KOG1455">
    <property type="taxonomic scope" value="Eukaryota"/>
</dbReference>
<dbReference type="FunCoup" id="D8SCH9">
    <property type="interactions" value="486"/>
</dbReference>
<feature type="domain" description="Serine aminopeptidase S33" evidence="1">
    <location>
        <begin position="56"/>
        <end position="298"/>
    </location>
</feature>
<sequence>MAPATSLEKPAYYWGDEISPDDFYAQQGVRHAESHYTTPHGTLFTQSFLPLDAAAAPRALIFLTHGYGSDSGWLFQSIAITLAQWGFAAYCADLLGHGRSDGLHGYVWDVDAFADANLRYFHSIRDKPEFSGLKKFLFGESMGGGLTLLMCLKDPKGWDGVIVTAPLIVIPELMQPSKLHLFGYGLLLGLAESWAVMPENNIVRKAIKDPARGKLIASNPRRYKGKPRVGTMRNLARMCEYLQKNVEKIEMPLLTLHGTSDVVAETEGSRILYDKAKSQDKTIKIYEDYYHSLLQGEPEEARAVVYGDIKQWLDDHC</sequence>
<evidence type="ECO:0000313" key="3">
    <source>
        <dbReference type="Proteomes" id="UP000001514"/>
    </source>
</evidence>
<dbReference type="ESTHER" id="selml-d8sch9">
    <property type="family name" value="Monoglyceridelipase_lysophospholip"/>
</dbReference>